<organism evidence="4 5">
    <name type="scientific">Vibrio kanaloae</name>
    <dbReference type="NCBI Taxonomy" id="170673"/>
    <lineage>
        <taxon>Bacteria</taxon>
        <taxon>Pseudomonadati</taxon>
        <taxon>Pseudomonadota</taxon>
        <taxon>Gammaproteobacteria</taxon>
        <taxon>Vibrionales</taxon>
        <taxon>Vibrionaceae</taxon>
        <taxon>Vibrio</taxon>
    </lineage>
</organism>
<dbReference type="Proteomes" id="UP000307574">
    <property type="component" value="Unassembled WGS sequence"/>
</dbReference>
<gene>
    <name evidence="4" type="ORF">FCV50_05540</name>
</gene>
<sequence>MDTDIHKYIEIRKALHRNPELKYEEFDTGKLVAEHLTNLGFEVTTGVGKTGVKAVLYTNRPGPTIAFRADLDALPIAELNDFEHKSQNEGKMHACGHDGHTASLLCAAESLMKAKDAYCGNIVIIMQPAEEGGAGAKAMIDDGVLENPRVDKIFGYHNRPGFKQGLVFVKSGSAMGGNTSLTVKILGKGGHAAMPHLSHDPIVAGSSFVTQVQTVISRKLSPLNSAAVTVSEFHAGQGHNVISSYAQLSLSVRSDHKKTDDLLVFEIEKTLRCVCEQFNCTYELINELSIPALVNHRQETTDVISACKKSFDSQSLLEIDYMPTMGAEDFSFYLLERPGCYFFIGNGEDSAYLHNPHYDFNDNNIAVARQVYMDLAQFYLGRND</sequence>
<name>A0A4U1ZKN7_9VIBR</name>
<dbReference type="InterPro" id="IPR002933">
    <property type="entry name" value="Peptidase_M20"/>
</dbReference>
<feature type="domain" description="Peptidase M20 dimerisation" evidence="3">
    <location>
        <begin position="177"/>
        <end position="271"/>
    </location>
</feature>
<comment type="caution">
    <text evidence="4">The sequence shown here is derived from an EMBL/GenBank/DDBJ whole genome shotgun (WGS) entry which is preliminary data.</text>
</comment>
<dbReference type="PANTHER" id="PTHR11014:SF63">
    <property type="entry name" value="METALLOPEPTIDASE, PUTATIVE (AFU_ORTHOLOGUE AFUA_6G09600)-RELATED"/>
    <property type="match status" value="1"/>
</dbReference>
<evidence type="ECO:0000256" key="1">
    <source>
        <dbReference type="ARBA" id="ARBA00022801"/>
    </source>
</evidence>
<dbReference type="GO" id="GO:0046872">
    <property type="term" value="F:metal ion binding"/>
    <property type="evidence" value="ECO:0007669"/>
    <property type="project" value="UniProtKB-KW"/>
</dbReference>
<keyword evidence="2" id="KW-0464">Manganese</keyword>
<dbReference type="RefSeq" id="WP_136979468.1">
    <property type="nucleotide sequence ID" value="NZ_SYUV01000017.1"/>
</dbReference>
<reference evidence="4 5" key="1">
    <citation type="submission" date="2019-04" db="EMBL/GenBank/DDBJ databases">
        <title>A reverse ecology approach based on a biological definition of microbial populations.</title>
        <authorList>
            <person name="Arevalo P."/>
            <person name="Vaninsberghe D."/>
            <person name="Elsherbini J."/>
            <person name="Gore J."/>
            <person name="Polz M."/>
        </authorList>
    </citation>
    <scope>NUCLEOTIDE SEQUENCE [LARGE SCALE GENOMIC DNA]</scope>
    <source>
        <strain evidence="4 5">10N.261.46.F4</strain>
    </source>
</reference>
<comment type="cofactor">
    <cofactor evidence="2">
        <name>Mn(2+)</name>
        <dbReference type="ChEBI" id="CHEBI:29035"/>
    </cofactor>
    <text evidence="2">The Mn(2+) ion enhances activity.</text>
</comment>
<dbReference type="PIRSF" id="PIRSF005962">
    <property type="entry name" value="Pept_M20D_amidohydro"/>
    <property type="match status" value="1"/>
</dbReference>
<evidence type="ECO:0000313" key="4">
    <source>
        <dbReference type="EMBL" id="TKF34086.1"/>
    </source>
</evidence>
<dbReference type="NCBIfam" id="TIGR01891">
    <property type="entry name" value="amidohydrolases"/>
    <property type="match status" value="1"/>
</dbReference>
<evidence type="ECO:0000256" key="2">
    <source>
        <dbReference type="PIRSR" id="PIRSR005962-1"/>
    </source>
</evidence>
<dbReference type="GO" id="GO:0016787">
    <property type="term" value="F:hydrolase activity"/>
    <property type="evidence" value="ECO:0007669"/>
    <property type="project" value="UniProtKB-KW"/>
</dbReference>
<dbReference type="InterPro" id="IPR017439">
    <property type="entry name" value="Amidohydrolase"/>
</dbReference>
<evidence type="ECO:0000313" key="5">
    <source>
        <dbReference type="Proteomes" id="UP000307574"/>
    </source>
</evidence>
<protein>
    <submittedName>
        <fullName evidence="4">Amidohydrolase</fullName>
    </submittedName>
</protein>
<feature type="binding site" evidence="2">
    <location>
        <position position="95"/>
    </location>
    <ligand>
        <name>Mn(2+)</name>
        <dbReference type="ChEBI" id="CHEBI:29035"/>
        <label>2</label>
    </ligand>
</feature>
<dbReference type="SUPFAM" id="SSF55031">
    <property type="entry name" value="Bacterial exopeptidase dimerisation domain"/>
    <property type="match status" value="1"/>
</dbReference>
<dbReference type="PANTHER" id="PTHR11014">
    <property type="entry name" value="PEPTIDASE M20 FAMILY MEMBER"/>
    <property type="match status" value="1"/>
</dbReference>
<feature type="binding site" evidence="2">
    <location>
        <position position="354"/>
    </location>
    <ligand>
        <name>Mn(2+)</name>
        <dbReference type="ChEBI" id="CHEBI:29035"/>
        <label>2</label>
    </ligand>
</feature>
<feature type="binding site" evidence="2">
    <location>
        <position position="157"/>
    </location>
    <ligand>
        <name>Mn(2+)</name>
        <dbReference type="ChEBI" id="CHEBI:29035"/>
        <label>2</label>
    </ligand>
</feature>
<dbReference type="Pfam" id="PF01546">
    <property type="entry name" value="Peptidase_M20"/>
    <property type="match status" value="1"/>
</dbReference>
<feature type="binding site" evidence="2">
    <location>
        <position position="131"/>
    </location>
    <ligand>
        <name>Mn(2+)</name>
        <dbReference type="ChEBI" id="CHEBI:29035"/>
        <label>2</label>
    </ligand>
</feature>
<dbReference type="Gene3D" id="3.30.70.360">
    <property type="match status" value="1"/>
</dbReference>
<proteinExistence type="predicted"/>
<evidence type="ECO:0000259" key="3">
    <source>
        <dbReference type="Pfam" id="PF07687"/>
    </source>
</evidence>
<dbReference type="AlphaFoldDB" id="A0A4U1ZKN7"/>
<feature type="binding site" evidence="2">
    <location>
        <position position="97"/>
    </location>
    <ligand>
        <name>Mn(2+)</name>
        <dbReference type="ChEBI" id="CHEBI:29035"/>
        <label>2</label>
    </ligand>
</feature>
<dbReference type="InterPro" id="IPR036264">
    <property type="entry name" value="Bact_exopeptidase_dim_dom"/>
</dbReference>
<keyword evidence="2" id="KW-0479">Metal-binding</keyword>
<dbReference type="InterPro" id="IPR011650">
    <property type="entry name" value="Peptidase_M20_dimer"/>
</dbReference>
<dbReference type="Pfam" id="PF07687">
    <property type="entry name" value="M20_dimer"/>
    <property type="match status" value="1"/>
</dbReference>
<keyword evidence="1 4" id="KW-0378">Hydrolase</keyword>
<dbReference type="EMBL" id="SYUV01000017">
    <property type="protein sequence ID" value="TKF34086.1"/>
    <property type="molecule type" value="Genomic_DNA"/>
</dbReference>
<accession>A0A4U1ZKN7</accession>
<dbReference type="SUPFAM" id="SSF53187">
    <property type="entry name" value="Zn-dependent exopeptidases"/>
    <property type="match status" value="1"/>
</dbReference>
<dbReference type="Gene3D" id="3.40.630.10">
    <property type="entry name" value="Zn peptidases"/>
    <property type="match status" value="1"/>
</dbReference>